<dbReference type="EMBL" id="BAABGM010000024">
    <property type="protein sequence ID" value="GAA4411793.1"/>
    <property type="molecule type" value="Genomic_DNA"/>
</dbReference>
<evidence type="ECO:0000259" key="1">
    <source>
        <dbReference type="PROSITE" id="PS51186"/>
    </source>
</evidence>
<gene>
    <name evidence="2" type="ORF">GCM10023168_32960</name>
</gene>
<evidence type="ECO:0000313" key="3">
    <source>
        <dbReference type="Proteomes" id="UP001500945"/>
    </source>
</evidence>
<evidence type="ECO:0000313" key="2">
    <source>
        <dbReference type="EMBL" id="GAA4411793.1"/>
    </source>
</evidence>
<dbReference type="Gene3D" id="3.40.630.30">
    <property type="match status" value="1"/>
</dbReference>
<dbReference type="PANTHER" id="PTHR43792:SF1">
    <property type="entry name" value="N-ACETYLTRANSFERASE DOMAIN-CONTAINING PROTEIN"/>
    <property type="match status" value="1"/>
</dbReference>
<dbReference type="InterPro" id="IPR016181">
    <property type="entry name" value="Acyl_CoA_acyltransferase"/>
</dbReference>
<protein>
    <submittedName>
        <fullName evidence="2">GNAT family N-acetyltransferase</fullName>
    </submittedName>
</protein>
<reference evidence="3" key="1">
    <citation type="journal article" date="2019" name="Int. J. Syst. Evol. Microbiol.">
        <title>The Global Catalogue of Microorganisms (GCM) 10K type strain sequencing project: providing services to taxonomists for standard genome sequencing and annotation.</title>
        <authorList>
            <consortium name="The Broad Institute Genomics Platform"/>
            <consortium name="The Broad Institute Genome Sequencing Center for Infectious Disease"/>
            <person name="Wu L."/>
            <person name="Ma J."/>
        </authorList>
    </citation>
    <scope>NUCLEOTIDE SEQUENCE [LARGE SCALE GENOMIC DNA]</scope>
    <source>
        <strain evidence="3">JCM 17809</strain>
    </source>
</reference>
<dbReference type="InterPro" id="IPR000182">
    <property type="entry name" value="GNAT_dom"/>
</dbReference>
<dbReference type="PANTHER" id="PTHR43792">
    <property type="entry name" value="GNAT FAMILY, PUTATIVE (AFU_ORTHOLOGUE AFUA_3G00765)-RELATED-RELATED"/>
    <property type="match status" value="1"/>
</dbReference>
<organism evidence="2 3">
    <name type="scientific">Fodinibacter luteus</name>
    <dbReference type="NCBI Taxonomy" id="552064"/>
    <lineage>
        <taxon>Bacteria</taxon>
        <taxon>Bacillati</taxon>
        <taxon>Actinomycetota</taxon>
        <taxon>Actinomycetes</taxon>
        <taxon>Micrococcales</taxon>
        <taxon>Intrasporangiaceae</taxon>
        <taxon>Fodinibacter (ex Wang et al. 2009)</taxon>
    </lineage>
</organism>
<accession>A0ABP8KQ16</accession>
<dbReference type="Pfam" id="PF13302">
    <property type="entry name" value="Acetyltransf_3"/>
    <property type="match status" value="1"/>
</dbReference>
<keyword evidence="3" id="KW-1185">Reference proteome</keyword>
<proteinExistence type="predicted"/>
<name>A0ABP8KQ16_9MICO</name>
<comment type="caution">
    <text evidence="2">The sequence shown here is derived from an EMBL/GenBank/DDBJ whole genome shotgun (WGS) entry which is preliminary data.</text>
</comment>
<dbReference type="InterPro" id="IPR051531">
    <property type="entry name" value="N-acetyltransferase"/>
</dbReference>
<dbReference type="PROSITE" id="PS51186">
    <property type="entry name" value="GNAT"/>
    <property type="match status" value="1"/>
</dbReference>
<dbReference type="Proteomes" id="UP001500945">
    <property type="component" value="Unassembled WGS sequence"/>
</dbReference>
<sequence>MTGPPVRRTERLVLRQWGEADREPFAAMNADPEVMEHLPQPLDRAASDAMLDRLRATIEEQGWGPWAVEHAATRELIGFTGLAVPRHPLPFQPCVEVGWRLARAAWGHGFATEAAREALRVAFDELGLGEVVSFTVTGNVRSRAVMERIGMTRDPAGDFDHPALPVGHPQRRHVLYRVRPPAGGVRR</sequence>
<dbReference type="SUPFAM" id="SSF55729">
    <property type="entry name" value="Acyl-CoA N-acyltransferases (Nat)"/>
    <property type="match status" value="1"/>
</dbReference>
<feature type="domain" description="N-acetyltransferase" evidence="1">
    <location>
        <begin position="12"/>
        <end position="181"/>
    </location>
</feature>